<evidence type="ECO:0000256" key="11">
    <source>
        <dbReference type="ARBA" id="ARBA00022989"/>
    </source>
</evidence>
<dbReference type="GO" id="GO:0016020">
    <property type="term" value="C:membrane"/>
    <property type="evidence" value="ECO:0007669"/>
    <property type="project" value="UniProtKB-SubCell"/>
</dbReference>
<protein>
    <recommendedName>
        <fullName evidence="4">RING-type E3 ubiquitin transferase</fullName>
        <ecNumber evidence="4">2.3.2.27</ecNumber>
    </recommendedName>
</protein>
<dbReference type="SUPFAM" id="SSF57850">
    <property type="entry name" value="RING/U-box"/>
    <property type="match status" value="1"/>
</dbReference>
<name>A0A8J6CVY0_9ROSI</name>
<dbReference type="CDD" id="cd16461">
    <property type="entry name" value="RING-H2_EL5-like"/>
    <property type="match status" value="1"/>
</dbReference>
<dbReference type="AlphaFoldDB" id="A0A8J6CVY0"/>
<comment type="subcellular location">
    <subcellularLocation>
        <location evidence="2">Membrane</location>
        <topology evidence="2">Single-pass membrane protein</topology>
    </subcellularLocation>
</comment>
<evidence type="ECO:0000259" key="16">
    <source>
        <dbReference type="PROSITE" id="PS50089"/>
    </source>
</evidence>
<dbReference type="EMBL" id="JAHUZN010000008">
    <property type="protein sequence ID" value="KAG8486549.1"/>
    <property type="molecule type" value="Genomic_DNA"/>
</dbReference>
<keyword evidence="9" id="KW-0833">Ubl conjugation pathway</keyword>
<evidence type="ECO:0000256" key="7">
    <source>
        <dbReference type="ARBA" id="ARBA00022723"/>
    </source>
</evidence>
<dbReference type="OrthoDB" id="9984778at2759"/>
<proteinExistence type="inferred from homology"/>
<evidence type="ECO:0000256" key="1">
    <source>
        <dbReference type="ARBA" id="ARBA00000900"/>
    </source>
</evidence>
<evidence type="ECO:0000256" key="3">
    <source>
        <dbReference type="ARBA" id="ARBA00004906"/>
    </source>
</evidence>
<keyword evidence="18" id="KW-1185">Reference proteome</keyword>
<keyword evidence="8 14" id="KW-0863">Zinc-finger</keyword>
<evidence type="ECO:0000256" key="9">
    <source>
        <dbReference type="ARBA" id="ARBA00022786"/>
    </source>
</evidence>
<dbReference type="Gene3D" id="3.30.40.10">
    <property type="entry name" value="Zinc/RING finger domain, C3HC4 (zinc finger)"/>
    <property type="match status" value="1"/>
</dbReference>
<dbReference type="GO" id="GO:0061630">
    <property type="term" value="F:ubiquitin protein ligase activity"/>
    <property type="evidence" value="ECO:0007669"/>
    <property type="project" value="UniProtKB-EC"/>
</dbReference>
<comment type="similarity">
    <text evidence="13">Belongs to the RING-type zinc finger family. ATL subfamily.</text>
</comment>
<keyword evidence="12 15" id="KW-0472">Membrane</keyword>
<comment type="caution">
    <text evidence="17">The sequence shown here is derived from an EMBL/GenBank/DDBJ whole genome shotgun (WGS) entry which is preliminary data.</text>
</comment>
<evidence type="ECO:0000313" key="18">
    <source>
        <dbReference type="Proteomes" id="UP000701853"/>
    </source>
</evidence>
<evidence type="ECO:0000256" key="14">
    <source>
        <dbReference type="PROSITE-ProRule" id="PRU00175"/>
    </source>
</evidence>
<dbReference type="FunFam" id="3.30.40.10:FF:000187">
    <property type="entry name" value="E3 ubiquitin-protein ligase ATL6"/>
    <property type="match status" value="1"/>
</dbReference>
<gene>
    <name evidence="17" type="ORF">CXB51_019991</name>
</gene>
<accession>A0A8J6CVY0</accession>
<keyword evidence="7" id="KW-0479">Metal-binding</keyword>
<evidence type="ECO:0000256" key="8">
    <source>
        <dbReference type="ARBA" id="ARBA00022771"/>
    </source>
</evidence>
<keyword evidence="5" id="KW-0808">Transferase</keyword>
<evidence type="ECO:0000256" key="2">
    <source>
        <dbReference type="ARBA" id="ARBA00004167"/>
    </source>
</evidence>
<reference evidence="17 18" key="1">
    <citation type="journal article" date="2021" name="bioRxiv">
        <title>The Gossypium anomalum genome as a resource for cotton improvement and evolutionary analysis of hybrid incompatibility.</title>
        <authorList>
            <person name="Grover C.E."/>
            <person name="Yuan D."/>
            <person name="Arick M.A."/>
            <person name="Miller E.R."/>
            <person name="Hu G."/>
            <person name="Peterson D.G."/>
            <person name="Wendel J.F."/>
            <person name="Udall J.A."/>
        </authorList>
    </citation>
    <scope>NUCLEOTIDE SEQUENCE [LARGE SCALE GENOMIC DNA]</scope>
    <source>
        <strain evidence="17">JFW-Udall</strain>
        <tissue evidence="17">Leaf</tissue>
    </source>
</reference>
<dbReference type="PANTHER" id="PTHR14155:SF521">
    <property type="entry name" value="RING-H2 FINGER PROTEIN ATL30"/>
    <property type="match status" value="1"/>
</dbReference>
<dbReference type="PROSITE" id="PS50089">
    <property type="entry name" value="ZF_RING_2"/>
    <property type="match status" value="1"/>
</dbReference>
<evidence type="ECO:0000256" key="4">
    <source>
        <dbReference type="ARBA" id="ARBA00012483"/>
    </source>
</evidence>
<evidence type="ECO:0000256" key="6">
    <source>
        <dbReference type="ARBA" id="ARBA00022692"/>
    </source>
</evidence>
<sequence length="342" mass="38843">MVITARFCTRSSPRIERVWLWRQRWWWECAPNAKTRICNKWELTGYCPFGNRAGVSCKLDGTQSGALILDMGQDDIYSGYCCPFYSMSTSSTSNEPSSFSSKYSQPAPIIITIVFLVAVIGFFTAYLCRYFLKNVLAIWNYGRNPSAATAATEGGADMSDGLDPEFIQAFPTFYYSSVKDFCPQKYSLECAICLAEFSDGDMLRFLTICCHVFHQECIDHWLESHKTCPVCRQELDVTSKSIVNVSSLQDSVCIEVSEDINNKVNGVEDAQCSLNSKEHDKKHESIERYLRSHSTGHSITIEEEEDKHTLRLPDNVRIKIVRRHKSEGSYIAFGEFPSCEET</sequence>
<dbReference type="InterPro" id="IPR000571">
    <property type="entry name" value="Znf_CCCH"/>
</dbReference>
<comment type="catalytic activity">
    <reaction evidence="1">
        <text>S-ubiquitinyl-[E2 ubiquitin-conjugating enzyme]-L-cysteine + [acceptor protein]-L-lysine = [E2 ubiquitin-conjugating enzyme]-L-cysteine + N(6)-ubiquitinyl-[acceptor protein]-L-lysine.</text>
        <dbReference type="EC" id="2.3.2.27"/>
    </reaction>
</comment>
<dbReference type="InterPro" id="IPR053238">
    <property type="entry name" value="RING-H2_zinc_finger"/>
</dbReference>
<dbReference type="EC" id="2.3.2.27" evidence="4"/>
<evidence type="ECO:0000256" key="13">
    <source>
        <dbReference type="ARBA" id="ARBA00024209"/>
    </source>
</evidence>
<dbReference type="SMART" id="SM00184">
    <property type="entry name" value="RING"/>
    <property type="match status" value="1"/>
</dbReference>
<dbReference type="Pfam" id="PF13639">
    <property type="entry name" value="zf-RING_2"/>
    <property type="match status" value="1"/>
</dbReference>
<evidence type="ECO:0000256" key="5">
    <source>
        <dbReference type="ARBA" id="ARBA00022679"/>
    </source>
</evidence>
<comment type="pathway">
    <text evidence="3">Protein modification; protein ubiquitination.</text>
</comment>
<feature type="domain" description="RING-type" evidence="16">
    <location>
        <begin position="190"/>
        <end position="232"/>
    </location>
</feature>
<keyword evidence="11 15" id="KW-1133">Transmembrane helix</keyword>
<organism evidence="17 18">
    <name type="scientific">Gossypium anomalum</name>
    <dbReference type="NCBI Taxonomy" id="47600"/>
    <lineage>
        <taxon>Eukaryota</taxon>
        <taxon>Viridiplantae</taxon>
        <taxon>Streptophyta</taxon>
        <taxon>Embryophyta</taxon>
        <taxon>Tracheophyta</taxon>
        <taxon>Spermatophyta</taxon>
        <taxon>Magnoliopsida</taxon>
        <taxon>eudicotyledons</taxon>
        <taxon>Gunneridae</taxon>
        <taxon>Pentapetalae</taxon>
        <taxon>rosids</taxon>
        <taxon>malvids</taxon>
        <taxon>Malvales</taxon>
        <taxon>Malvaceae</taxon>
        <taxon>Malvoideae</taxon>
        <taxon>Gossypium</taxon>
    </lineage>
</organism>
<dbReference type="PANTHER" id="PTHR14155">
    <property type="entry name" value="RING FINGER DOMAIN-CONTAINING"/>
    <property type="match status" value="1"/>
</dbReference>
<evidence type="ECO:0000313" key="17">
    <source>
        <dbReference type="EMBL" id="KAG8486549.1"/>
    </source>
</evidence>
<dbReference type="GO" id="GO:0008270">
    <property type="term" value="F:zinc ion binding"/>
    <property type="evidence" value="ECO:0007669"/>
    <property type="project" value="UniProtKB-KW"/>
</dbReference>
<dbReference type="InterPro" id="IPR013083">
    <property type="entry name" value="Znf_RING/FYVE/PHD"/>
</dbReference>
<dbReference type="Proteomes" id="UP000701853">
    <property type="component" value="Chromosome 8"/>
</dbReference>
<dbReference type="Pfam" id="PF00642">
    <property type="entry name" value="zf-CCCH"/>
    <property type="match status" value="1"/>
</dbReference>
<feature type="transmembrane region" description="Helical" evidence="15">
    <location>
        <begin position="107"/>
        <end position="127"/>
    </location>
</feature>
<evidence type="ECO:0000256" key="12">
    <source>
        <dbReference type="ARBA" id="ARBA00023136"/>
    </source>
</evidence>
<evidence type="ECO:0000256" key="10">
    <source>
        <dbReference type="ARBA" id="ARBA00022833"/>
    </source>
</evidence>
<dbReference type="InterPro" id="IPR001841">
    <property type="entry name" value="Znf_RING"/>
</dbReference>
<keyword evidence="6 15" id="KW-0812">Transmembrane</keyword>
<evidence type="ECO:0000256" key="15">
    <source>
        <dbReference type="SAM" id="Phobius"/>
    </source>
</evidence>
<keyword evidence="10" id="KW-0862">Zinc</keyword>